<dbReference type="SUPFAM" id="SSF53335">
    <property type="entry name" value="S-adenosyl-L-methionine-dependent methyltransferases"/>
    <property type="match status" value="1"/>
</dbReference>
<dbReference type="InterPro" id="IPR029063">
    <property type="entry name" value="SAM-dependent_MTases_sf"/>
</dbReference>
<accession>A0AAI8MEF9</accession>
<evidence type="ECO:0008006" key="3">
    <source>
        <dbReference type="Google" id="ProtNLM"/>
    </source>
</evidence>
<proteinExistence type="predicted"/>
<evidence type="ECO:0000313" key="1">
    <source>
        <dbReference type="EMBL" id="BAL77015.1"/>
    </source>
</evidence>
<keyword evidence="2" id="KW-1185">Reference proteome</keyword>
<organism evidence="1 2">
    <name type="scientific">Bradyrhizobium cosmicum</name>
    <dbReference type="NCBI Taxonomy" id="1404864"/>
    <lineage>
        <taxon>Bacteria</taxon>
        <taxon>Pseudomonadati</taxon>
        <taxon>Pseudomonadota</taxon>
        <taxon>Alphaproteobacteria</taxon>
        <taxon>Hyphomicrobiales</taxon>
        <taxon>Nitrobacteraceae</taxon>
        <taxon>Bradyrhizobium</taxon>
    </lineage>
</organism>
<reference evidence="1 2" key="1">
    <citation type="journal article" date="2012" name="Microbes Environ.">
        <title>Complete genome sequence of Bradyrhizobium sp. S23321: insights into symbiosis evolution in soil oligotrophs.</title>
        <authorList>
            <person name="Okubo T."/>
            <person name="Tsukui T."/>
            <person name="Maita H."/>
            <person name="Okamoto S."/>
            <person name="Oshima K."/>
            <person name="Fujisawa T."/>
            <person name="Saito A."/>
            <person name="Futamata H."/>
            <person name="Hattori R."/>
            <person name="Shimomura Y."/>
            <person name="Haruta S."/>
            <person name="Morimoto S."/>
            <person name="Wang Y."/>
            <person name="Sakai Y."/>
            <person name="Hattori M."/>
            <person name="Aizawa S."/>
            <person name="Nagashima K.V.P."/>
            <person name="Masuda S."/>
            <person name="Hattori T."/>
            <person name="Yamashita A."/>
            <person name="Bao Z."/>
            <person name="Hayatsu M."/>
            <person name="Kajiya-Kanegae H."/>
            <person name="Yoshinaga I."/>
            <person name="Sakamoto K."/>
            <person name="Toyota K."/>
            <person name="Nakao M."/>
            <person name="Kohara M."/>
            <person name="Anda M."/>
            <person name="Niwa R."/>
            <person name="Jung-Hwan P."/>
            <person name="Sameshima-Saito R."/>
            <person name="Tokuda S."/>
            <person name="Yamamoto S."/>
            <person name="Yamamoto S."/>
            <person name="Yokoyama T."/>
            <person name="Akutsu T."/>
            <person name="Nakamura Y."/>
            <person name="Nakahira-Yanaka Y."/>
            <person name="Takada Hoshino Y."/>
            <person name="Hirakawa H."/>
            <person name="Mitsui H."/>
            <person name="Terasawa K."/>
            <person name="Itakura M."/>
            <person name="Sato S."/>
            <person name="Ikeda-Ohtsubo W."/>
            <person name="Sakakura N."/>
            <person name="Kaminuma E."/>
            <person name="Minamisawa K."/>
        </authorList>
    </citation>
    <scope>NUCLEOTIDE SEQUENCE [LARGE SCALE GENOMIC DNA]</scope>
    <source>
        <strain evidence="1 2">S23321</strain>
    </source>
</reference>
<name>A0AAI8MEF9_9BRAD</name>
<dbReference type="Proteomes" id="UP000007886">
    <property type="component" value="Chromosome"/>
</dbReference>
<dbReference type="KEGG" id="brs:S23_38200"/>
<dbReference type="RefSeq" id="WP_015686302.1">
    <property type="nucleotide sequence ID" value="NC_017082.1"/>
</dbReference>
<dbReference type="Gene3D" id="3.40.50.150">
    <property type="entry name" value="Vaccinia Virus protein VP39"/>
    <property type="match status" value="1"/>
</dbReference>
<protein>
    <recommendedName>
        <fullName evidence="3">Class I SAM-dependent methyltransferase</fullName>
    </recommendedName>
</protein>
<evidence type="ECO:0000313" key="2">
    <source>
        <dbReference type="Proteomes" id="UP000007886"/>
    </source>
</evidence>
<gene>
    <name evidence="1" type="ORF">S23_38200</name>
</gene>
<sequence>MSDKLADWLRRTTLFSTAIDIARQTLPAPVLTWLRSQMVRNLRGTPDEVFREIYRRNIWGYKETASGGGSTMHHTQRVRESLPGLLDQLKVRTLLDLPCGDFHWLSKIELPVEHYIGADIVPELVARTNSQHSRPDRTFLQIDLCNDPLPAADLLLCRDCFVHLSEDRTNSRCGRSRACAIMRQSGAEGRAWQPWGTRLND</sequence>
<dbReference type="AlphaFoldDB" id="A0AAI8MEF9"/>
<dbReference type="EMBL" id="AP012279">
    <property type="protein sequence ID" value="BAL77015.1"/>
    <property type="molecule type" value="Genomic_DNA"/>
</dbReference>